<keyword evidence="2 5" id="KW-0813">Transport</keyword>
<dbReference type="PANTHER" id="PTHR30222:SF12">
    <property type="entry name" value="NORSPERMIDINE SENSOR"/>
    <property type="match status" value="1"/>
</dbReference>
<dbReference type="KEGG" id="tgr:Tgr7_1264"/>
<dbReference type="Proteomes" id="UP000002383">
    <property type="component" value="Chromosome"/>
</dbReference>
<dbReference type="STRING" id="396588.Tgr7_1264"/>
<dbReference type="InterPro" id="IPR006059">
    <property type="entry name" value="SBP"/>
</dbReference>
<feature type="binding site" evidence="6">
    <location>
        <begin position="179"/>
        <end position="182"/>
    </location>
    <ligand>
        <name>spermidine</name>
        <dbReference type="ChEBI" id="CHEBI:57834"/>
    </ligand>
</feature>
<gene>
    <name evidence="7" type="ordered locus">Tgr7_1264</name>
</gene>
<dbReference type="HOGENOM" id="CLU_026974_1_4_6"/>
<keyword evidence="8" id="KW-1185">Reference proteome</keyword>
<comment type="subcellular location">
    <subcellularLocation>
        <location evidence="1 5">Periplasm</location>
    </subcellularLocation>
</comment>
<evidence type="ECO:0000256" key="2">
    <source>
        <dbReference type="ARBA" id="ARBA00022448"/>
    </source>
</evidence>
<dbReference type="CDD" id="cd13659">
    <property type="entry name" value="PBP2_PotF"/>
    <property type="match status" value="1"/>
</dbReference>
<proteinExistence type="inferred from homology"/>
<dbReference type="PANTHER" id="PTHR30222">
    <property type="entry name" value="SPERMIDINE/PUTRESCINE-BINDING PERIPLASMIC PROTEIN"/>
    <property type="match status" value="1"/>
</dbReference>
<comment type="function">
    <text evidence="5">Required for the activity of the bacterial periplasmic transport system of putrescine.</text>
</comment>
<dbReference type="RefSeq" id="WP_012637833.1">
    <property type="nucleotide sequence ID" value="NC_011901.1"/>
</dbReference>
<feature type="binding site" evidence="6">
    <location>
        <position position="344"/>
    </location>
    <ligand>
        <name>spermidine</name>
        <dbReference type="ChEBI" id="CHEBI:57834"/>
    </ligand>
</feature>
<dbReference type="GO" id="GO:0015846">
    <property type="term" value="P:polyamine transport"/>
    <property type="evidence" value="ECO:0007669"/>
    <property type="project" value="InterPro"/>
</dbReference>
<keyword evidence="4 5" id="KW-0574">Periplasm</keyword>
<dbReference type="PRINTS" id="PR00909">
    <property type="entry name" value="SPERMDNBNDNG"/>
</dbReference>
<dbReference type="Gene3D" id="3.40.190.10">
    <property type="entry name" value="Periplasmic binding protein-like II"/>
    <property type="match status" value="2"/>
</dbReference>
<dbReference type="InterPro" id="IPR001188">
    <property type="entry name" value="Sperm_putr-bd"/>
</dbReference>
<evidence type="ECO:0000256" key="4">
    <source>
        <dbReference type="ARBA" id="ARBA00022764"/>
    </source>
</evidence>
<evidence type="ECO:0000256" key="3">
    <source>
        <dbReference type="ARBA" id="ARBA00022729"/>
    </source>
</evidence>
<dbReference type="AlphaFoldDB" id="B8GQF5"/>
<evidence type="ECO:0000313" key="8">
    <source>
        <dbReference type="Proteomes" id="UP000002383"/>
    </source>
</evidence>
<organism evidence="7 8">
    <name type="scientific">Thioalkalivibrio sulfidiphilus (strain HL-EbGR7)</name>
    <dbReference type="NCBI Taxonomy" id="396588"/>
    <lineage>
        <taxon>Bacteria</taxon>
        <taxon>Pseudomonadati</taxon>
        <taxon>Pseudomonadota</taxon>
        <taxon>Gammaproteobacteria</taxon>
        <taxon>Chromatiales</taxon>
        <taxon>Ectothiorhodospiraceae</taxon>
        <taxon>Thioalkalivibrio</taxon>
    </lineage>
</organism>
<dbReference type="GO" id="GO:0042597">
    <property type="term" value="C:periplasmic space"/>
    <property type="evidence" value="ECO:0007669"/>
    <property type="project" value="UniProtKB-SubCell"/>
</dbReference>
<evidence type="ECO:0000313" key="7">
    <source>
        <dbReference type="EMBL" id="ACL72350.1"/>
    </source>
</evidence>
<dbReference type="PIRSF" id="PIRSF019574">
    <property type="entry name" value="Periplasmic_polyamine_BP"/>
    <property type="match status" value="1"/>
</dbReference>
<dbReference type="GO" id="GO:0019808">
    <property type="term" value="F:polyamine binding"/>
    <property type="evidence" value="ECO:0007669"/>
    <property type="project" value="InterPro"/>
</dbReference>
<dbReference type="Pfam" id="PF13416">
    <property type="entry name" value="SBP_bac_8"/>
    <property type="match status" value="1"/>
</dbReference>
<evidence type="ECO:0000256" key="5">
    <source>
        <dbReference type="PIRNR" id="PIRNR019574"/>
    </source>
</evidence>
<dbReference type="PROSITE" id="PS51257">
    <property type="entry name" value="PROKAR_LIPOPROTEIN"/>
    <property type="match status" value="1"/>
</dbReference>
<sequence>MGIRTGVLAAATIALVLTGCGKTDRETVHVYNWSDYISDEVVKRFEQQTGIRVVYDVYDANEILEAKLLAGRSGYDVIFPSAHPFAERHIQAGLYLPLDPELLPNRVNLEPSLMRKLEAVDPGNRFTVPYMWGTTGIGYNVAQVAAILGEEAEVDSWSLIFDPEIAGKLSACGIAVLDDEGEALAAALLYLGKDPNTTDPADIEEAANLFMQVRPFIRYFHASRYINDLANGDICVAHGYSGDVIQARDRAEEVGRGVEIDYIIPREGAVLWFDLMAIPADAPNPGNAHAFINFLMQPENIAEITNEVAYANANRAATDLVDEEIRNDPGVYPTDEIRERLVTQQSLPDEVQRHRVRIWTQIKTGR</sequence>
<protein>
    <recommendedName>
        <fullName evidence="5">Putrescine-binding periplasmic protein</fullName>
    </recommendedName>
</protein>
<comment type="similarity">
    <text evidence="5">Belongs to the bacterial solute-binding protein PotD/PotF family.</text>
</comment>
<accession>B8GQF5</accession>
<evidence type="ECO:0000256" key="6">
    <source>
        <dbReference type="PIRSR" id="PIRSR019574-1"/>
    </source>
</evidence>
<keyword evidence="3" id="KW-0732">Signal</keyword>
<name>B8GQF5_THISH</name>
<dbReference type="eggNOG" id="COG0687">
    <property type="taxonomic scope" value="Bacteria"/>
</dbReference>
<reference evidence="7 8" key="1">
    <citation type="journal article" date="2011" name="Stand. Genomic Sci.">
        <title>Complete genome sequence of 'Thioalkalivibrio sulfidophilus' HL-EbGr7.</title>
        <authorList>
            <person name="Muyzer G."/>
            <person name="Sorokin D.Y."/>
            <person name="Mavromatis K."/>
            <person name="Lapidus A."/>
            <person name="Clum A."/>
            <person name="Ivanova N."/>
            <person name="Pati A."/>
            <person name="d'Haeseleer P."/>
            <person name="Woyke T."/>
            <person name="Kyrpides N.C."/>
        </authorList>
    </citation>
    <scope>NUCLEOTIDE SEQUENCE [LARGE SCALE GENOMIC DNA]</scope>
    <source>
        <strain evidence="7 8">HL-EbGR7</strain>
    </source>
</reference>
<evidence type="ECO:0000256" key="1">
    <source>
        <dbReference type="ARBA" id="ARBA00004418"/>
    </source>
</evidence>
<dbReference type="SUPFAM" id="SSF53850">
    <property type="entry name" value="Periplasmic binding protein-like II"/>
    <property type="match status" value="1"/>
</dbReference>
<dbReference type="EMBL" id="CP001339">
    <property type="protein sequence ID" value="ACL72350.1"/>
    <property type="molecule type" value="Genomic_DNA"/>
</dbReference>